<feature type="transmembrane region" description="Helical" evidence="1">
    <location>
        <begin position="12"/>
        <end position="30"/>
    </location>
</feature>
<evidence type="ECO:0000313" key="3">
    <source>
        <dbReference type="EMBL" id="NKZ18237.1"/>
    </source>
</evidence>
<feature type="transmembrane region" description="Helical" evidence="1">
    <location>
        <begin position="214"/>
        <end position="237"/>
    </location>
</feature>
<reference evidence="3 4" key="1">
    <citation type="submission" date="2020-04" db="EMBL/GenBank/DDBJ databases">
        <title>MicrobeNet Type strains.</title>
        <authorList>
            <person name="Nicholson A.C."/>
        </authorList>
    </citation>
    <scope>NUCLEOTIDE SEQUENCE [LARGE SCALE GENOMIC DNA]</scope>
    <source>
        <strain evidence="3 4">CCUG 54536</strain>
    </source>
</reference>
<name>A0A846Z931_9LACO</name>
<organism evidence="3 4">
    <name type="scientific">Leuconostoc holzapfelii</name>
    <dbReference type="NCBI Taxonomy" id="434464"/>
    <lineage>
        <taxon>Bacteria</taxon>
        <taxon>Bacillati</taxon>
        <taxon>Bacillota</taxon>
        <taxon>Bacilli</taxon>
        <taxon>Lactobacillales</taxon>
        <taxon>Lactobacillaceae</taxon>
        <taxon>Leuconostoc</taxon>
    </lineage>
</organism>
<accession>A0A846Z931</accession>
<keyword evidence="1" id="KW-0812">Transmembrane</keyword>
<keyword evidence="1" id="KW-1133">Transmembrane helix</keyword>
<dbReference type="Proteomes" id="UP000590460">
    <property type="component" value="Unassembled WGS sequence"/>
</dbReference>
<feature type="transmembrane region" description="Helical" evidence="1">
    <location>
        <begin position="169"/>
        <end position="194"/>
    </location>
</feature>
<comment type="caution">
    <text evidence="3">The sequence shown here is derived from an EMBL/GenBank/DDBJ whole genome shotgun (WGS) entry which is preliminary data.</text>
</comment>
<dbReference type="AlphaFoldDB" id="A0A846Z931"/>
<dbReference type="PANTHER" id="PTHR34473">
    <property type="entry name" value="UPF0699 TRANSMEMBRANE PROTEIN YDBS"/>
    <property type="match status" value="1"/>
</dbReference>
<protein>
    <submittedName>
        <fullName evidence="3">PH domain-containing protein</fullName>
    </submittedName>
</protein>
<dbReference type="PIRSF" id="PIRSF026631">
    <property type="entry name" value="UCP026631"/>
    <property type="match status" value="1"/>
</dbReference>
<feature type="transmembrane region" description="Helical" evidence="1">
    <location>
        <begin position="42"/>
        <end position="62"/>
    </location>
</feature>
<evidence type="ECO:0000259" key="2">
    <source>
        <dbReference type="Pfam" id="PF03703"/>
    </source>
</evidence>
<dbReference type="PANTHER" id="PTHR34473:SF2">
    <property type="entry name" value="UPF0699 TRANSMEMBRANE PROTEIN YDBT"/>
    <property type="match status" value="1"/>
</dbReference>
<sequence length="487" mass="55548">MTKPMRQSKFAVFAMVGQTVKELFLPFIFFAMQGDHTFSRKLWWLAGFLLVSFIFGVLRWFFFTYDLNAHEITVNQGVFVKRHAHVPFERIQTLTKTQPVLFQPFGVYQVRLETSGEKDDQLTFNALTPAQIDTIARYRQAAQTKVSETLIDTKQPQVRATYHINQQELVRYALTSFGSLGIMGVIFTILSEVSNHLPQHVMMGLDGWLRGGSVMFYATLAAGVILVGMGVAFIKIYNQYYGFTLTRVGQHLAIARGLFTKHTMQLRTTRVQAVQLEQSLLRRALHLQTVSVLLASANQSEKNDTHQNVLMPVVQSGQVAEVIQPFLPTLQIPTLKRAATVRHALRYQMQYAVMWALGMFGLLLIANWLMATYLHFAAGFVWLVGLAGSLVVIWSISGWLCITDQRLTIADDMLAIQITPWFTKRQYYVRRDKIQGVRATQSLFMARHQAQHLQVVVRHGDSATYIKLRYLQADVVAQVNRWLIDVK</sequence>
<dbReference type="InterPro" id="IPR005182">
    <property type="entry name" value="YdbS-like_PH"/>
</dbReference>
<feature type="domain" description="YdbS-like PH" evidence="2">
    <location>
        <begin position="406"/>
        <end position="483"/>
    </location>
</feature>
<dbReference type="RefSeq" id="WP_168676303.1">
    <property type="nucleotide sequence ID" value="NZ_BPKV01000004.1"/>
</dbReference>
<evidence type="ECO:0000313" key="4">
    <source>
        <dbReference type="Proteomes" id="UP000590460"/>
    </source>
</evidence>
<dbReference type="EMBL" id="JAAXPO010000003">
    <property type="protein sequence ID" value="NKZ18237.1"/>
    <property type="molecule type" value="Genomic_DNA"/>
</dbReference>
<feature type="transmembrane region" description="Helical" evidence="1">
    <location>
        <begin position="352"/>
        <end position="374"/>
    </location>
</feature>
<feature type="transmembrane region" description="Helical" evidence="1">
    <location>
        <begin position="380"/>
        <end position="402"/>
    </location>
</feature>
<evidence type="ECO:0000256" key="1">
    <source>
        <dbReference type="SAM" id="Phobius"/>
    </source>
</evidence>
<dbReference type="Pfam" id="PF03703">
    <property type="entry name" value="bPH_2"/>
    <property type="match status" value="3"/>
</dbReference>
<proteinExistence type="predicted"/>
<feature type="domain" description="YdbS-like PH" evidence="2">
    <location>
        <begin position="60"/>
        <end position="122"/>
    </location>
</feature>
<dbReference type="InterPro" id="IPR014529">
    <property type="entry name" value="UCP026631"/>
</dbReference>
<feature type="domain" description="YdbS-like PH" evidence="2">
    <location>
        <begin position="240"/>
        <end position="299"/>
    </location>
</feature>
<gene>
    <name evidence="3" type="ORF">HF966_03490</name>
</gene>
<keyword evidence="1" id="KW-0472">Membrane</keyword>